<keyword evidence="3" id="KW-0862">Zinc</keyword>
<dbReference type="Gene3D" id="3.90.1590.10">
    <property type="entry name" value="glutathione-dependent formaldehyde- activating enzyme (gfa)"/>
    <property type="match status" value="1"/>
</dbReference>
<dbReference type="PANTHER" id="PTHR33337">
    <property type="entry name" value="GFA DOMAIN-CONTAINING PROTEIN"/>
    <property type="match status" value="1"/>
</dbReference>
<organism evidence="6 7">
    <name type="scientific">Nostoc commune NIES-4072</name>
    <dbReference type="NCBI Taxonomy" id="2005467"/>
    <lineage>
        <taxon>Bacteria</taxon>
        <taxon>Bacillati</taxon>
        <taxon>Cyanobacteriota</taxon>
        <taxon>Cyanophyceae</taxon>
        <taxon>Nostocales</taxon>
        <taxon>Nostocaceae</taxon>
        <taxon>Nostoc</taxon>
    </lineage>
</organism>
<protein>
    <recommendedName>
        <fullName evidence="5">CENP-V/GFA domain-containing protein</fullName>
    </recommendedName>
</protein>
<dbReference type="Pfam" id="PF04828">
    <property type="entry name" value="GFA"/>
    <property type="match status" value="1"/>
</dbReference>
<name>A0A2R5G6F0_NOSCO</name>
<evidence type="ECO:0000256" key="1">
    <source>
        <dbReference type="ARBA" id="ARBA00005495"/>
    </source>
</evidence>
<keyword evidence="2" id="KW-0479">Metal-binding</keyword>
<evidence type="ECO:0000313" key="7">
    <source>
        <dbReference type="Proteomes" id="UP000245124"/>
    </source>
</evidence>
<feature type="domain" description="CENP-V/GFA" evidence="5">
    <location>
        <begin position="4"/>
        <end position="120"/>
    </location>
</feature>
<keyword evidence="7" id="KW-1185">Reference proteome</keyword>
<evidence type="ECO:0000256" key="4">
    <source>
        <dbReference type="ARBA" id="ARBA00023239"/>
    </source>
</evidence>
<dbReference type="PANTHER" id="PTHR33337:SF40">
    <property type="entry name" value="CENP-V_GFA DOMAIN-CONTAINING PROTEIN-RELATED"/>
    <property type="match status" value="1"/>
</dbReference>
<dbReference type="InterPro" id="IPR006913">
    <property type="entry name" value="CENP-V/GFA"/>
</dbReference>
<accession>A0A2R5G6F0</accession>
<comment type="similarity">
    <text evidence="1">Belongs to the Gfa family.</text>
</comment>
<dbReference type="GO" id="GO:0016846">
    <property type="term" value="F:carbon-sulfur lyase activity"/>
    <property type="evidence" value="ECO:0007669"/>
    <property type="project" value="InterPro"/>
</dbReference>
<dbReference type="AlphaFoldDB" id="A0A2R5G6F0"/>
<dbReference type="RefSeq" id="WP_109013480.1">
    <property type="nucleotide sequence ID" value="NZ_BDUD01000006.1"/>
</dbReference>
<dbReference type="EMBL" id="BDUD01000006">
    <property type="protein sequence ID" value="GBG23621.1"/>
    <property type="molecule type" value="Genomic_DNA"/>
</dbReference>
<reference evidence="6 7" key="1">
    <citation type="submission" date="2017-06" db="EMBL/GenBank/DDBJ databases">
        <title>Genome sequencing of cyanobaciteial culture collection at National Institute for Environmental Studies (NIES).</title>
        <authorList>
            <person name="Hirose Y."/>
            <person name="Shimura Y."/>
            <person name="Fujisawa T."/>
            <person name="Nakamura Y."/>
            <person name="Kawachi M."/>
        </authorList>
    </citation>
    <scope>NUCLEOTIDE SEQUENCE [LARGE SCALE GENOMIC DNA]</scope>
    <source>
        <strain evidence="6 7">NIES-4072</strain>
    </source>
</reference>
<evidence type="ECO:0000259" key="5">
    <source>
        <dbReference type="PROSITE" id="PS51891"/>
    </source>
</evidence>
<comment type="caution">
    <text evidence="6">The sequence shown here is derived from an EMBL/GenBank/DDBJ whole genome shotgun (WGS) entry which is preliminary data.</text>
</comment>
<evidence type="ECO:0000256" key="3">
    <source>
        <dbReference type="ARBA" id="ARBA00022833"/>
    </source>
</evidence>
<keyword evidence="4" id="KW-0456">Lyase</keyword>
<dbReference type="GO" id="GO:0046872">
    <property type="term" value="F:metal ion binding"/>
    <property type="evidence" value="ECO:0007669"/>
    <property type="project" value="UniProtKB-KW"/>
</dbReference>
<dbReference type="SUPFAM" id="SSF51316">
    <property type="entry name" value="Mss4-like"/>
    <property type="match status" value="1"/>
</dbReference>
<dbReference type="InterPro" id="IPR011057">
    <property type="entry name" value="Mss4-like_sf"/>
</dbReference>
<dbReference type="OrthoDB" id="530006at2"/>
<dbReference type="PROSITE" id="PS51891">
    <property type="entry name" value="CENP_V_GFA"/>
    <property type="match status" value="1"/>
</dbReference>
<dbReference type="Proteomes" id="UP000245124">
    <property type="component" value="Unassembled WGS sequence"/>
</dbReference>
<proteinExistence type="inferred from homology"/>
<evidence type="ECO:0000313" key="6">
    <source>
        <dbReference type="EMBL" id="GBG23621.1"/>
    </source>
</evidence>
<gene>
    <name evidence="6" type="ORF">NIES4072_73330</name>
</gene>
<evidence type="ECO:0000256" key="2">
    <source>
        <dbReference type="ARBA" id="ARBA00022723"/>
    </source>
</evidence>
<sequence>MNEYTGGCLCGNIRYKLTGEPIFPHSCSCHMCQRWSGAPIVGWVDFSRASLIFDGPGGYPTLNRTSKTTQRGFCPICGSGICALDDGSEEISITIGTLDNPNLIVPQSQSFPESAPSWFDCTRQGG</sequence>